<proteinExistence type="predicted"/>
<evidence type="ECO:0000313" key="2">
    <source>
        <dbReference type="Proteomes" id="UP000190065"/>
    </source>
</evidence>
<dbReference type="STRING" id="28136.SAMN02745202_02583"/>
<evidence type="ECO:0000313" key="1">
    <source>
        <dbReference type="EMBL" id="SKA24094.1"/>
    </source>
</evidence>
<accession>A0A1T4S761</accession>
<dbReference type="AlphaFoldDB" id="A0A1T4S761"/>
<dbReference type="RefSeq" id="WP_144006292.1">
    <property type="nucleotide sequence ID" value="NZ_FUXK01000062.1"/>
</dbReference>
<gene>
    <name evidence="1" type="ORF">SAMN02745202_02583</name>
</gene>
<sequence>MKKKLLGVGFAFAFAFCSIVAISLAALNGRVKSYSGISLDDLVSTTEVNAECVQGSDWSASGKCLSGAGVCVFSVEYRDCVRISNLILVGGAVALPAS</sequence>
<protein>
    <submittedName>
        <fullName evidence="1">Uncharacterized protein</fullName>
    </submittedName>
</protein>
<name>A0A1T4S761_9BACT</name>
<reference evidence="1 2" key="1">
    <citation type="submission" date="2017-02" db="EMBL/GenBank/DDBJ databases">
        <authorList>
            <person name="Peterson S.W."/>
        </authorList>
    </citation>
    <scope>NUCLEOTIDE SEQUENCE [LARGE SCALE GENOMIC DNA]</scope>
    <source>
        <strain evidence="1 2">ATCC 43324</strain>
    </source>
</reference>
<dbReference type="EMBL" id="FUXK01000062">
    <property type="protein sequence ID" value="SKA24094.1"/>
    <property type="molecule type" value="Genomic_DNA"/>
</dbReference>
<organism evidence="1 2">
    <name type="scientific">Segatella oulorum</name>
    <dbReference type="NCBI Taxonomy" id="28136"/>
    <lineage>
        <taxon>Bacteria</taxon>
        <taxon>Pseudomonadati</taxon>
        <taxon>Bacteroidota</taxon>
        <taxon>Bacteroidia</taxon>
        <taxon>Bacteroidales</taxon>
        <taxon>Prevotellaceae</taxon>
        <taxon>Segatella</taxon>
    </lineage>
</organism>
<dbReference type="Proteomes" id="UP000190065">
    <property type="component" value="Unassembled WGS sequence"/>
</dbReference>